<evidence type="ECO:0000313" key="1">
    <source>
        <dbReference type="EMBL" id="PKU70490.1"/>
    </source>
</evidence>
<dbReference type="EMBL" id="KZ502937">
    <property type="protein sequence ID" value="PKU70490.1"/>
    <property type="molecule type" value="Genomic_DNA"/>
</dbReference>
<keyword evidence="2" id="KW-1185">Reference proteome</keyword>
<accession>A0A2I0W4A7</accession>
<sequence>MSISNDRDVMDMLTHSCNGNKVEVVVILKDLEENLRNADDIQYGDMQDLSVSSRVNNEIIVDGLCDGGFVAQVE</sequence>
<protein>
    <submittedName>
        <fullName evidence="1">Uncharacterized protein</fullName>
    </submittedName>
</protein>
<gene>
    <name evidence="1" type="ORF">MA16_Dca013526</name>
</gene>
<dbReference type="AlphaFoldDB" id="A0A2I0W4A7"/>
<organism evidence="1 2">
    <name type="scientific">Dendrobium catenatum</name>
    <dbReference type="NCBI Taxonomy" id="906689"/>
    <lineage>
        <taxon>Eukaryota</taxon>
        <taxon>Viridiplantae</taxon>
        <taxon>Streptophyta</taxon>
        <taxon>Embryophyta</taxon>
        <taxon>Tracheophyta</taxon>
        <taxon>Spermatophyta</taxon>
        <taxon>Magnoliopsida</taxon>
        <taxon>Liliopsida</taxon>
        <taxon>Asparagales</taxon>
        <taxon>Orchidaceae</taxon>
        <taxon>Epidendroideae</taxon>
        <taxon>Malaxideae</taxon>
        <taxon>Dendrobiinae</taxon>
        <taxon>Dendrobium</taxon>
    </lineage>
</organism>
<proteinExistence type="predicted"/>
<reference evidence="1 2" key="1">
    <citation type="journal article" date="2016" name="Sci. Rep.">
        <title>The Dendrobium catenatum Lindl. genome sequence provides insights into polysaccharide synthase, floral development and adaptive evolution.</title>
        <authorList>
            <person name="Zhang G.Q."/>
            <person name="Xu Q."/>
            <person name="Bian C."/>
            <person name="Tsai W.C."/>
            <person name="Yeh C.M."/>
            <person name="Liu K.W."/>
            <person name="Yoshida K."/>
            <person name="Zhang L.S."/>
            <person name="Chang S.B."/>
            <person name="Chen F."/>
            <person name="Shi Y."/>
            <person name="Su Y.Y."/>
            <person name="Zhang Y.Q."/>
            <person name="Chen L.J."/>
            <person name="Yin Y."/>
            <person name="Lin M."/>
            <person name="Huang H."/>
            <person name="Deng H."/>
            <person name="Wang Z.W."/>
            <person name="Zhu S.L."/>
            <person name="Zhao X."/>
            <person name="Deng C."/>
            <person name="Niu S.C."/>
            <person name="Huang J."/>
            <person name="Wang M."/>
            <person name="Liu G.H."/>
            <person name="Yang H.J."/>
            <person name="Xiao X.J."/>
            <person name="Hsiao Y.Y."/>
            <person name="Wu W.L."/>
            <person name="Chen Y.Y."/>
            <person name="Mitsuda N."/>
            <person name="Ohme-Takagi M."/>
            <person name="Luo Y.B."/>
            <person name="Van de Peer Y."/>
            <person name="Liu Z.J."/>
        </authorList>
    </citation>
    <scope>NUCLEOTIDE SEQUENCE [LARGE SCALE GENOMIC DNA]</scope>
    <source>
        <tissue evidence="1">The whole plant</tissue>
    </source>
</reference>
<evidence type="ECO:0000313" key="2">
    <source>
        <dbReference type="Proteomes" id="UP000233837"/>
    </source>
</evidence>
<reference evidence="1 2" key="2">
    <citation type="journal article" date="2017" name="Nature">
        <title>The Apostasia genome and the evolution of orchids.</title>
        <authorList>
            <person name="Zhang G.Q."/>
            <person name="Liu K.W."/>
            <person name="Li Z."/>
            <person name="Lohaus R."/>
            <person name="Hsiao Y.Y."/>
            <person name="Niu S.C."/>
            <person name="Wang J.Y."/>
            <person name="Lin Y.C."/>
            <person name="Xu Q."/>
            <person name="Chen L.J."/>
            <person name="Yoshida K."/>
            <person name="Fujiwara S."/>
            <person name="Wang Z.W."/>
            <person name="Zhang Y.Q."/>
            <person name="Mitsuda N."/>
            <person name="Wang M."/>
            <person name="Liu G.H."/>
            <person name="Pecoraro L."/>
            <person name="Huang H.X."/>
            <person name="Xiao X.J."/>
            <person name="Lin M."/>
            <person name="Wu X.Y."/>
            <person name="Wu W.L."/>
            <person name="Chen Y.Y."/>
            <person name="Chang S.B."/>
            <person name="Sakamoto S."/>
            <person name="Ohme-Takagi M."/>
            <person name="Yagi M."/>
            <person name="Zeng S.J."/>
            <person name="Shen C.Y."/>
            <person name="Yeh C.M."/>
            <person name="Luo Y.B."/>
            <person name="Tsai W.C."/>
            <person name="Van de Peer Y."/>
            <person name="Liu Z.J."/>
        </authorList>
    </citation>
    <scope>NUCLEOTIDE SEQUENCE [LARGE SCALE GENOMIC DNA]</scope>
    <source>
        <tissue evidence="1">The whole plant</tissue>
    </source>
</reference>
<dbReference type="Proteomes" id="UP000233837">
    <property type="component" value="Unassembled WGS sequence"/>
</dbReference>
<name>A0A2I0W4A7_9ASPA</name>